<proteinExistence type="predicted"/>
<feature type="domain" description="4Fe-4S ferredoxin-type" evidence="1">
    <location>
        <begin position="149"/>
        <end position="181"/>
    </location>
</feature>
<dbReference type="PROSITE" id="PS00198">
    <property type="entry name" value="4FE4S_FER_1"/>
    <property type="match status" value="1"/>
</dbReference>
<dbReference type="InterPro" id="IPR017896">
    <property type="entry name" value="4Fe4S_Fe-S-bd"/>
</dbReference>
<dbReference type="EMBL" id="BARW01012178">
    <property type="protein sequence ID" value="GAI81279.1"/>
    <property type="molecule type" value="Genomic_DNA"/>
</dbReference>
<feature type="non-terminal residue" evidence="2">
    <location>
        <position position="1"/>
    </location>
</feature>
<dbReference type="SUPFAM" id="SSF54862">
    <property type="entry name" value="4Fe-4S ferredoxins"/>
    <property type="match status" value="1"/>
</dbReference>
<reference evidence="2" key="1">
    <citation type="journal article" date="2014" name="Front. Microbiol.">
        <title>High frequency of phylogenetically diverse reductive dehalogenase-homologous genes in deep subseafloor sedimentary metagenomes.</title>
        <authorList>
            <person name="Kawai M."/>
            <person name="Futagami T."/>
            <person name="Toyoda A."/>
            <person name="Takaki Y."/>
            <person name="Nishi S."/>
            <person name="Hori S."/>
            <person name="Arai W."/>
            <person name="Tsubouchi T."/>
            <person name="Morono Y."/>
            <person name="Uchiyama I."/>
            <person name="Ito T."/>
            <person name="Fujiyama A."/>
            <person name="Inagaki F."/>
            <person name="Takami H."/>
        </authorList>
    </citation>
    <scope>NUCLEOTIDE SEQUENCE</scope>
    <source>
        <strain evidence="2">Expedition CK06-06</strain>
    </source>
</reference>
<dbReference type="InterPro" id="IPR017900">
    <property type="entry name" value="4Fe4S_Fe_S_CS"/>
</dbReference>
<dbReference type="Pfam" id="PF12838">
    <property type="entry name" value="Fer4_7"/>
    <property type="match status" value="1"/>
</dbReference>
<protein>
    <submittedName>
        <fullName evidence="2">Putative reductive dehalogenase (RdhA)</fullName>
    </submittedName>
</protein>
<feature type="non-terminal residue" evidence="2">
    <location>
        <position position="213"/>
    </location>
</feature>
<organism evidence="2">
    <name type="scientific">marine sediment metagenome</name>
    <dbReference type="NCBI Taxonomy" id="412755"/>
    <lineage>
        <taxon>unclassified sequences</taxon>
        <taxon>metagenomes</taxon>
        <taxon>ecological metagenomes</taxon>
    </lineage>
</organism>
<evidence type="ECO:0000313" key="2">
    <source>
        <dbReference type="EMBL" id="GAI81279.1"/>
    </source>
</evidence>
<gene>
    <name evidence="2" type="ORF">S12H4_23083</name>
</gene>
<sequence length="213" mass="23580">ARFIKTWAKKLGALNIGITELKEYHLYSVGGRHERYGMEVINPHKFAIALTVEMDYAMMSTGPLAPTVMESAQQYQNSGSVAVQIAQFIRNLGYSARAHIDANYELICPLVARDAGLGEIGRMGLLMTPGYGPRVRIAVVTTDLPLFIDPPTHDPSVLDFCTKCKKCAVICPGQAISFEKRKEINGVFRWQINPEACFTYWCKAGTDCGRCIA</sequence>
<dbReference type="PANTHER" id="PTHR42827">
    <property type="entry name" value="IRON-SULFUR CLUSTER-BINDING PROTEIN-RELATED"/>
    <property type="match status" value="1"/>
</dbReference>
<comment type="caution">
    <text evidence="2">The sequence shown here is derived from an EMBL/GenBank/DDBJ whole genome shotgun (WGS) entry which is preliminary data.</text>
</comment>
<dbReference type="AlphaFoldDB" id="X1TMK1"/>
<dbReference type="PROSITE" id="PS51379">
    <property type="entry name" value="4FE4S_FER_2"/>
    <property type="match status" value="1"/>
</dbReference>
<accession>X1TMK1</accession>
<evidence type="ECO:0000259" key="1">
    <source>
        <dbReference type="PROSITE" id="PS51379"/>
    </source>
</evidence>
<dbReference type="Gene3D" id="3.30.70.20">
    <property type="match status" value="1"/>
</dbReference>
<dbReference type="PANTHER" id="PTHR42827:SF1">
    <property type="entry name" value="IRON-SULFUR CLUSTER-BINDING PROTEIN"/>
    <property type="match status" value="1"/>
</dbReference>
<name>X1TMK1_9ZZZZ</name>